<name>A0A9W5T9A7_BABOV</name>
<dbReference type="Pfam" id="PF00022">
    <property type="entry name" value="Actin"/>
    <property type="match status" value="2"/>
</dbReference>
<dbReference type="SUPFAM" id="SSF53067">
    <property type="entry name" value="Actin-like ATPase domain"/>
    <property type="match status" value="2"/>
</dbReference>
<comment type="caution">
    <text evidence="4">The sequence shown here is derived from an EMBL/GenBank/DDBJ whole genome shotgun (WGS) entry which is preliminary data.</text>
</comment>
<dbReference type="CDD" id="cd10210">
    <property type="entry name" value="ASKHA_NBD_Arp6"/>
    <property type="match status" value="1"/>
</dbReference>
<accession>A0A9W5T9A7</accession>
<comment type="similarity">
    <text evidence="2">Belongs to the actin family.</text>
</comment>
<dbReference type="InterPro" id="IPR043129">
    <property type="entry name" value="ATPase_NBD"/>
</dbReference>
<dbReference type="AlphaFoldDB" id="A0A9W5T9A7"/>
<keyword evidence="5" id="KW-1185">Reference proteome</keyword>
<protein>
    <submittedName>
        <fullName evidence="4">Actin family protein, putative</fullName>
    </submittedName>
</protein>
<dbReference type="Gene3D" id="3.90.640.10">
    <property type="entry name" value="Actin, Chain A, domain 4"/>
    <property type="match status" value="1"/>
</dbReference>
<feature type="compositionally biased region" description="Basic and acidic residues" evidence="3">
    <location>
        <begin position="380"/>
        <end position="401"/>
    </location>
</feature>
<reference evidence="4" key="1">
    <citation type="submission" date="2019-12" db="EMBL/GenBank/DDBJ databases">
        <title>Genome sequence of Babesia ovis.</title>
        <authorList>
            <person name="Yamagishi J."/>
            <person name="Sevinc F."/>
            <person name="Xuan X."/>
        </authorList>
    </citation>
    <scope>NUCLEOTIDE SEQUENCE</scope>
    <source>
        <strain evidence="4">Selcuk</strain>
    </source>
</reference>
<evidence type="ECO:0000256" key="2">
    <source>
        <dbReference type="RuleBase" id="RU000487"/>
    </source>
</evidence>
<dbReference type="PANTHER" id="PTHR11937">
    <property type="entry name" value="ACTIN"/>
    <property type="match status" value="1"/>
</dbReference>
<proteinExistence type="inferred from homology"/>
<evidence type="ECO:0000256" key="1">
    <source>
        <dbReference type="ARBA" id="ARBA00049360"/>
    </source>
</evidence>
<evidence type="ECO:0000313" key="4">
    <source>
        <dbReference type="EMBL" id="GFE53755.1"/>
    </source>
</evidence>
<dbReference type="InterPro" id="IPR004000">
    <property type="entry name" value="Actin"/>
</dbReference>
<dbReference type="EMBL" id="BLIY01000007">
    <property type="protein sequence ID" value="GFE53755.1"/>
    <property type="molecule type" value="Genomic_DNA"/>
</dbReference>
<comment type="catalytic activity">
    <reaction evidence="1">
        <text>ATP + H2O = ADP + phosphate + H(+)</text>
        <dbReference type="Rhea" id="RHEA:13065"/>
        <dbReference type="ChEBI" id="CHEBI:15377"/>
        <dbReference type="ChEBI" id="CHEBI:15378"/>
        <dbReference type="ChEBI" id="CHEBI:30616"/>
        <dbReference type="ChEBI" id="CHEBI:43474"/>
        <dbReference type="ChEBI" id="CHEBI:456216"/>
    </reaction>
</comment>
<dbReference type="Proteomes" id="UP001057455">
    <property type="component" value="Unassembled WGS sequence"/>
</dbReference>
<evidence type="ECO:0000256" key="3">
    <source>
        <dbReference type="SAM" id="MobiDB-lite"/>
    </source>
</evidence>
<evidence type="ECO:0000313" key="5">
    <source>
        <dbReference type="Proteomes" id="UP001057455"/>
    </source>
</evidence>
<dbReference type="OrthoDB" id="6220758at2759"/>
<gene>
    <name evidence="4" type="ORF">BaOVIS_011590</name>
</gene>
<dbReference type="Gene3D" id="3.30.420.40">
    <property type="match status" value="2"/>
</dbReference>
<dbReference type="SMART" id="SM00268">
    <property type="entry name" value="ACTIN"/>
    <property type="match status" value="1"/>
</dbReference>
<sequence>MDPAAYVALPRIVLDNGSGSLKFSMASSNKPPTILPNCIGQPKRKFTNQSFHEGSSNVASDDHVDAIGDGCYNLSEYFCLRPFSDALLYEPARQRTIWKKVMGNPHLLINGTPANLLGVNPATTAICITEPNMCPSMCRQTMAEMIFEDLGFSMAAIITSQAASNWYYTNAVKQAAQDHGTKHAGVSPDLVLNTLSDSGFTSGGNRKLPTTQSCLVVDCGFGAMHCVPFVEGRPIQRAALRSSLGGYHLNAYMKNISAIRTINLEFNELLVQHMKEEVCYVSSDFDLEMMAASTLRTVRGHTVLQQSYKIPIYTAKNKSQIHRHFNTHGPMAEPLLTDARRTVVEKLAKNEQLDETDMSLLGVQLEADEAGSHNSGGESARSKENDEVPTTEDHPKDDKKNANQVVTLTTERFAVPEILFSPQDLHIRECGITELVHRTIALSPPCIQKQLASNILLTGGSTKFYGFPERLHMELRKLLPAEWDLQIHFGPDRGLTAFHGARLFARDDTVFLENAVTRNYYLEHGGIYPRR</sequence>
<feature type="region of interest" description="Disordered" evidence="3">
    <location>
        <begin position="369"/>
        <end position="402"/>
    </location>
</feature>
<organism evidence="4 5">
    <name type="scientific">Babesia ovis</name>
    <dbReference type="NCBI Taxonomy" id="5869"/>
    <lineage>
        <taxon>Eukaryota</taxon>
        <taxon>Sar</taxon>
        <taxon>Alveolata</taxon>
        <taxon>Apicomplexa</taxon>
        <taxon>Aconoidasida</taxon>
        <taxon>Piroplasmida</taxon>
        <taxon>Babesiidae</taxon>
        <taxon>Babesia</taxon>
    </lineage>
</organism>